<evidence type="ECO:0000256" key="4">
    <source>
        <dbReference type="ARBA" id="ARBA00009524"/>
    </source>
</evidence>
<dbReference type="PANTHER" id="PTHR12592">
    <property type="entry name" value="ATP-DEPENDENT (S)-NAD(P)H-HYDRATE DEHYDRATASE FAMILY MEMBER"/>
    <property type="match status" value="1"/>
</dbReference>
<gene>
    <name evidence="18" type="primary">nnrE</name>
    <name evidence="17" type="synonym">nnrD</name>
    <name evidence="22" type="ORF">QM524_16575</name>
</gene>
<proteinExistence type="inferred from homology"/>
<comment type="similarity">
    <text evidence="4 19">In the C-terminal section; belongs to the NnrD/CARKD family.</text>
</comment>
<keyword evidence="23" id="KW-1185">Reference proteome</keyword>
<comment type="similarity">
    <text evidence="18">Belongs to the NnrE/AIBP family.</text>
</comment>
<evidence type="ECO:0000256" key="7">
    <source>
        <dbReference type="ARBA" id="ARBA00022840"/>
    </source>
</evidence>
<keyword evidence="7 17" id="KW-0067">ATP-binding</keyword>
<comment type="function">
    <text evidence="17">Catalyzes the dehydration of the S-form of NAD(P)HX at the expense of ADP, which is converted to AMP. Together with NAD(P)HX epimerase, which catalyzes the epimerization of the S- and R-forms, the enzyme allows the repair of both epimers of NAD(P)HX, a damaged form of NAD(P)H that is a result of enzymatic or heat-dependent hydration.</text>
</comment>
<comment type="similarity">
    <text evidence="17">Belongs to the NnrD/CARKD family.</text>
</comment>
<feature type="binding site" evidence="17">
    <location>
        <position position="319"/>
    </location>
    <ligand>
        <name>(6S)-NADPHX</name>
        <dbReference type="ChEBI" id="CHEBI:64076"/>
    </ligand>
</feature>
<accession>A0ABT6YCJ4</accession>
<dbReference type="HAMAP" id="MF_01966">
    <property type="entry name" value="NADHX_epimerase"/>
    <property type="match status" value="1"/>
</dbReference>
<evidence type="ECO:0000256" key="9">
    <source>
        <dbReference type="ARBA" id="ARBA00022958"/>
    </source>
</evidence>
<evidence type="ECO:0000256" key="19">
    <source>
        <dbReference type="PIRNR" id="PIRNR017184"/>
    </source>
</evidence>
<evidence type="ECO:0000256" key="3">
    <source>
        <dbReference type="ARBA" id="ARBA00006001"/>
    </source>
</evidence>
<dbReference type="NCBIfam" id="TIGR00196">
    <property type="entry name" value="yjeF_cterm"/>
    <property type="match status" value="1"/>
</dbReference>
<dbReference type="PROSITE" id="PS01050">
    <property type="entry name" value="YJEF_C_2"/>
    <property type="match status" value="1"/>
</dbReference>
<dbReference type="InterPro" id="IPR000631">
    <property type="entry name" value="CARKD"/>
</dbReference>
<dbReference type="InterPro" id="IPR029056">
    <property type="entry name" value="Ribokinase-like"/>
</dbReference>
<feature type="binding site" evidence="17">
    <location>
        <position position="434"/>
    </location>
    <ligand>
        <name>AMP</name>
        <dbReference type="ChEBI" id="CHEBI:456215"/>
    </ligand>
</feature>
<feature type="binding site" evidence="18">
    <location>
        <position position="157"/>
    </location>
    <ligand>
        <name>(6S)-NADPHX</name>
        <dbReference type="ChEBI" id="CHEBI:64076"/>
    </ligand>
</feature>
<keyword evidence="11 18" id="KW-0413">Isomerase</keyword>
<dbReference type="PROSITE" id="PS51383">
    <property type="entry name" value="YJEF_C_3"/>
    <property type="match status" value="1"/>
</dbReference>
<comment type="catalytic activity">
    <reaction evidence="2 18 19">
        <text>(6R)-NADPHX = (6S)-NADPHX</text>
        <dbReference type="Rhea" id="RHEA:32227"/>
        <dbReference type="ChEBI" id="CHEBI:64076"/>
        <dbReference type="ChEBI" id="CHEBI:64077"/>
        <dbReference type="EC" id="5.1.99.6"/>
    </reaction>
</comment>
<dbReference type="Gene3D" id="3.40.1190.20">
    <property type="match status" value="1"/>
</dbReference>
<dbReference type="RefSeq" id="WP_283345427.1">
    <property type="nucleotide sequence ID" value="NZ_JASHIF010000014.1"/>
</dbReference>
<evidence type="ECO:0000256" key="17">
    <source>
        <dbReference type="HAMAP-Rule" id="MF_01965"/>
    </source>
</evidence>
<evidence type="ECO:0000313" key="23">
    <source>
        <dbReference type="Proteomes" id="UP001236507"/>
    </source>
</evidence>
<comment type="similarity">
    <text evidence="3 19">In the N-terminal section; belongs to the NnrE/AIBP family.</text>
</comment>
<evidence type="ECO:0000256" key="12">
    <source>
        <dbReference type="ARBA" id="ARBA00023239"/>
    </source>
</evidence>
<dbReference type="Proteomes" id="UP001236507">
    <property type="component" value="Unassembled WGS sequence"/>
</dbReference>
<keyword evidence="8 17" id="KW-0521">NADP</keyword>
<evidence type="ECO:0000256" key="10">
    <source>
        <dbReference type="ARBA" id="ARBA00023027"/>
    </source>
</evidence>
<feature type="binding site" evidence="17">
    <location>
        <position position="370"/>
    </location>
    <ligand>
        <name>(6S)-NADPHX</name>
        <dbReference type="ChEBI" id="CHEBI:64076"/>
    </ligand>
</feature>
<feature type="domain" description="YjeF N-terminal" evidence="21">
    <location>
        <begin position="10"/>
        <end position="215"/>
    </location>
</feature>
<dbReference type="HAMAP" id="MF_01965">
    <property type="entry name" value="NADHX_dehydratase"/>
    <property type="match status" value="1"/>
</dbReference>
<feature type="binding site" evidence="18">
    <location>
        <position position="58"/>
    </location>
    <ligand>
        <name>K(+)</name>
        <dbReference type="ChEBI" id="CHEBI:29103"/>
    </ligand>
</feature>
<keyword evidence="13" id="KW-0511">Multifunctional enzyme</keyword>
<comment type="catalytic activity">
    <reaction evidence="1 18 19">
        <text>(6R)-NADHX = (6S)-NADHX</text>
        <dbReference type="Rhea" id="RHEA:32215"/>
        <dbReference type="ChEBI" id="CHEBI:64074"/>
        <dbReference type="ChEBI" id="CHEBI:64075"/>
        <dbReference type="EC" id="5.1.99.6"/>
    </reaction>
</comment>
<organism evidence="22 23">
    <name type="scientific">Flectobacillus roseus</name>
    <dbReference type="NCBI Taxonomy" id="502259"/>
    <lineage>
        <taxon>Bacteria</taxon>
        <taxon>Pseudomonadati</taxon>
        <taxon>Bacteroidota</taxon>
        <taxon>Cytophagia</taxon>
        <taxon>Cytophagales</taxon>
        <taxon>Flectobacillaceae</taxon>
        <taxon>Flectobacillus</taxon>
    </lineage>
</organism>
<evidence type="ECO:0000256" key="6">
    <source>
        <dbReference type="ARBA" id="ARBA00022741"/>
    </source>
</evidence>
<comment type="function">
    <text evidence="14 19">Bifunctional enzyme that catalyzes the epimerization of the S- and R-forms of NAD(P)HX and the dehydration of the S-form of NAD(P)HX at the expense of ADP, which is converted to AMP. This allows the repair of both epimers of NAD(P)HX, a damaged form of NAD(P)H that is a result of enzymatic or heat-dependent hydration.</text>
</comment>
<feature type="binding site" evidence="18">
    <location>
        <position position="124"/>
    </location>
    <ligand>
        <name>K(+)</name>
        <dbReference type="ChEBI" id="CHEBI:29103"/>
    </ligand>
</feature>
<dbReference type="PANTHER" id="PTHR12592:SF0">
    <property type="entry name" value="ATP-DEPENDENT (S)-NAD(P)H-HYDRATE DEHYDRATASE"/>
    <property type="match status" value="1"/>
</dbReference>
<dbReference type="InterPro" id="IPR030677">
    <property type="entry name" value="Nnr"/>
</dbReference>
<dbReference type="InterPro" id="IPR017953">
    <property type="entry name" value="Carbohydrate_kinase_pred_CS"/>
</dbReference>
<comment type="catalytic activity">
    <reaction evidence="16 17 19">
        <text>(6S)-NADPHX + ADP = AMP + phosphate + NADPH + H(+)</text>
        <dbReference type="Rhea" id="RHEA:32235"/>
        <dbReference type="ChEBI" id="CHEBI:15378"/>
        <dbReference type="ChEBI" id="CHEBI:43474"/>
        <dbReference type="ChEBI" id="CHEBI:57783"/>
        <dbReference type="ChEBI" id="CHEBI:64076"/>
        <dbReference type="ChEBI" id="CHEBI:456215"/>
        <dbReference type="ChEBI" id="CHEBI:456216"/>
        <dbReference type="EC" id="4.2.1.136"/>
    </reaction>
</comment>
<feature type="binding site" evidence="17">
    <location>
        <position position="256"/>
    </location>
    <ligand>
        <name>(6S)-NADPHX</name>
        <dbReference type="ChEBI" id="CHEBI:64076"/>
    </ligand>
</feature>
<feature type="domain" description="YjeF C-terminal" evidence="20">
    <location>
        <begin position="221"/>
        <end position="489"/>
    </location>
</feature>
<feature type="binding site" evidence="17">
    <location>
        <begin position="405"/>
        <end position="409"/>
    </location>
    <ligand>
        <name>AMP</name>
        <dbReference type="ChEBI" id="CHEBI:456215"/>
    </ligand>
</feature>
<evidence type="ECO:0000256" key="5">
    <source>
        <dbReference type="ARBA" id="ARBA00022723"/>
    </source>
</evidence>
<evidence type="ECO:0000256" key="15">
    <source>
        <dbReference type="ARBA" id="ARBA00048238"/>
    </source>
</evidence>
<comment type="caution">
    <text evidence="18">Lacks conserved residue(s) required for the propagation of feature annotation.</text>
</comment>
<dbReference type="EC" id="5.1.99.6" evidence="19"/>
<name>A0ABT6YCJ4_9BACT</name>
<dbReference type="NCBIfam" id="TIGR00197">
    <property type="entry name" value="yjeF_nterm"/>
    <property type="match status" value="1"/>
</dbReference>
<dbReference type="SUPFAM" id="SSF53613">
    <property type="entry name" value="Ribokinase-like"/>
    <property type="match status" value="1"/>
</dbReference>
<evidence type="ECO:0000256" key="18">
    <source>
        <dbReference type="HAMAP-Rule" id="MF_01966"/>
    </source>
</evidence>
<evidence type="ECO:0000313" key="22">
    <source>
        <dbReference type="EMBL" id="MDI9860833.1"/>
    </source>
</evidence>
<reference evidence="22 23" key="1">
    <citation type="submission" date="2023-05" db="EMBL/GenBank/DDBJ databases">
        <title>Novel species of genus Flectobacillus isolated from stream in China.</title>
        <authorList>
            <person name="Lu H."/>
        </authorList>
    </citation>
    <scope>NUCLEOTIDE SEQUENCE [LARGE SCALE GENOMIC DNA]</scope>
    <source>
        <strain evidence="22 23">KCTC 42575</strain>
    </source>
</reference>
<protein>
    <recommendedName>
        <fullName evidence="19">Bifunctional NAD(P)H-hydrate repair enzyme</fullName>
    </recommendedName>
    <alternativeName>
        <fullName evidence="19">Nicotinamide nucleotide repair protein</fullName>
    </alternativeName>
    <domain>
        <recommendedName>
            <fullName evidence="19">ADP-dependent (S)-NAD(P)H-hydrate dehydratase</fullName>
            <ecNumber evidence="19">4.2.1.136</ecNumber>
        </recommendedName>
        <alternativeName>
            <fullName evidence="19">ADP-dependent NAD(P)HX dehydratase</fullName>
        </alternativeName>
    </domain>
    <domain>
        <recommendedName>
            <fullName evidence="19">NAD(P)H-hydrate epimerase</fullName>
            <ecNumber evidence="19">5.1.99.6</ecNumber>
        </recommendedName>
    </domain>
</protein>
<dbReference type="InterPro" id="IPR004443">
    <property type="entry name" value="YjeF_N_dom"/>
</dbReference>
<dbReference type="CDD" id="cd01171">
    <property type="entry name" value="YXKO-related"/>
    <property type="match status" value="1"/>
</dbReference>
<keyword evidence="9 18" id="KW-0630">Potassium</keyword>
<evidence type="ECO:0000256" key="8">
    <source>
        <dbReference type="ARBA" id="ARBA00022857"/>
    </source>
</evidence>
<comment type="cofactor">
    <cofactor evidence="17">
        <name>Mg(2+)</name>
        <dbReference type="ChEBI" id="CHEBI:18420"/>
    </cofactor>
</comment>
<keyword evidence="10 17" id="KW-0520">NAD</keyword>
<evidence type="ECO:0000256" key="2">
    <source>
        <dbReference type="ARBA" id="ARBA00000909"/>
    </source>
</evidence>
<comment type="catalytic activity">
    <reaction evidence="15 17 19">
        <text>(6S)-NADHX + ADP = AMP + phosphate + NADH + H(+)</text>
        <dbReference type="Rhea" id="RHEA:32223"/>
        <dbReference type="ChEBI" id="CHEBI:15378"/>
        <dbReference type="ChEBI" id="CHEBI:43474"/>
        <dbReference type="ChEBI" id="CHEBI:57945"/>
        <dbReference type="ChEBI" id="CHEBI:64074"/>
        <dbReference type="ChEBI" id="CHEBI:456215"/>
        <dbReference type="ChEBI" id="CHEBI:456216"/>
        <dbReference type="EC" id="4.2.1.136"/>
    </reaction>
</comment>
<dbReference type="EC" id="4.2.1.136" evidence="19"/>
<dbReference type="SUPFAM" id="SSF64153">
    <property type="entry name" value="YjeF N-terminal domain-like"/>
    <property type="match status" value="1"/>
</dbReference>
<dbReference type="Pfam" id="PF03853">
    <property type="entry name" value="YjeF_N"/>
    <property type="match status" value="1"/>
</dbReference>
<comment type="caution">
    <text evidence="22">The sequence shown here is derived from an EMBL/GenBank/DDBJ whole genome shotgun (WGS) entry which is preliminary data.</text>
</comment>
<evidence type="ECO:0000256" key="11">
    <source>
        <dbReference type="ARBA" id="ARBA00023235"/>
    </source>
</evidence>
<sequence>MRKIFDAQQIRNWDAYTIAQEPIASIDLMERASIAFTDRLLSLFSDKDFTIFCGKGNNGGDGLAIARMLVAMNRKVEVYVVDYSAQASPDFVVNYDRLTSLTTIHSIKTLKDFPVIGQNCVVVDAILGSGTNRPVEGILKDVIQEINQSKLPVISVDIASGLYVSQPIARGNTIIQPDYTLTFEAPKLAFLMPQNQLYVGEWECLPIGLSREYVQNTSTSFFWTDMVSLKKRAKFSHKGTFGHALLAVGSYGSIGAAVLSAKACLRSGVGLLTTYIPACGYEIMQSSVPEAMCQTDPAEKELSVCPDLEKYTVIGIGCGLGKSEKTKAFLNVLLRQVKSPLVLDADALNIMAEEADMLALIPAKSVLTPHPKELQRLIGTWENDFEKLEKVKVFSQKYNCIVLVKGMHTAVVLPNQEVHFNSTGNPGMATGGSGDVLTGIITALIAQGYSSEEAAIIGVFKHGEAGDIASQERGQMAMLPSDIIDKLRW</sequence>
<keyword evidence="12 17" id="KW-0456">Lyase</keyword>
<evidence type="ECO:0000256" key="14">
    <source>
        <dbReference type="ARBA" id="ARBA00025153"/>
    </source>
</evidence>
<feature type="binding site" evidence="18">
    <location>
        <position position="160"/>
    </location>
    <ligand>
        <name>K(+)</name>
        <dbReference type="ChEBI" id="CHEBI:29103"/>
    </ligand>
</feature>
<feature type="binding site" evidence="18">
    <location>
        <begin position="128"/>
        <end position="134"/>
    </location>
    <ligand>
        <name>(6S)-NADPHX</name>
        <dbReference type="ChEBI" id="CHEBI:64076"/>
    </ligand>
</feature>
<feature type="binding site" evidence="18">
    <location>
        <begin position="57"/>
        <end position="61"/>
    </location>
    <ligand>
        <name>(6S)-NADPHX</name>
        <dbReference type="ChEBI" id="CHEBI:64076"/>
    </ligand>
</feature>
<comment type="cofactor">
    <cofactor evidence="18 19">
        <name>K(+)</name>
        <dbReference type="ChEBI" id="CHEBI:29103"/>
    </cofactor>
    <text evidence="18 19">Binds 1 potassium ion per subunit.</text>
</comment>
<dbReference type="PIRSF" id="PIRSF017184">
    <property type="entry name" value="Nnr"/>
    <property type="match status" value="1"/>
</dbReference>
<evidence type="ECO:0000256" key="1">
    <source>
        <dbReference type="ARBA" id="ARBA00000013"/>
    </source>
</evidence>
<keyword evidence="5 18" id="KW-0479">Metal-binding</keyword>
<keyword evidence="6 17" id="KW-0547">Nucleotide-binding</keyword>
<dbReference type="EMBL" id="JASHIF010000014">
    <property type="protein sequence ID" value="MDI9860833.1"/>
    <property type="molecule type" value="Genomic_DNA"/>
</dbReference>
<evidence type="ECO:0000256" key="16">
    <source>
        <dbReference type="ARBA" id="ARBA00049209"/>
    </source>
</evidence>
<evidence type="ECO:0000259" key="21">
    <source>
        <dbReference type="PROSITE" id="PS51385"/>
    </source>
</evidence>
<dbReference type="Gene3D" id="3.40.50.10260">
    <property type="entry name" value="YjeF N-terminal domain"/>
    <property type="match status" value="1"/>
</dbReference>
<evidence type="ECO:0000256" key="13">
    <source>
        <dbReference type="ARBA" id="ARBA00023268"/>
    </source>
</evidence>
<feature type="binding site" evidence="17">
    <location>
        <position position="435"/>
    </location>
    <ligand>
        <name>(6S)-NADPHX</name>
        <dbReference type="ChEBI" id="CHEBI:64076"/>
    </ligand>
</feature>
<dbReference type="InterPro" id="IPR036652">
    <property type="entry name" value="YjeF_N_dom_sf"/>
</dbReference>
<evidence type="ECO:0000259" key="20">
    <source>
        <dbReference type="PROSITE" id="PS51383"/>
    </source>
</evidence>
<comment type="subunit">
    <text evidence="17">Homotetramer.</text>
</comment>
<dbReference type="Pfam" id="PF01256">
    <property type="entry name" value="Carb_kinase"/>
    <property type="match status" value="1"/>
</dbReference>
<comment type="function">
    <text evidence="18">Catalyzes the epimerization of the S- and R-forms of NAD(P)HX, a damaged form of NAD(P)H that is a result of enzymatic or heat-dependent hydration. This is a prerequisite for the S-specific NAD(P)H-hydrate dehydratase to allow the repair of both epimers of NAD(P)HX.</text>
</comment>
<dbReference type="PROSITE" id="PS51385">
    <property type="entry name" value="YJEF_N"/>
    <property type="match status" value="1"/>
</dbReference>